<dbReference type="OrthoDB" id="3231188at2759"/>
<feature type="transmembrane region" description="Helical" evidence="1">
    <location>
        <begin position="438"/>
        <end position="461"/>
    </location>
</feature>
<keyword evidence="1" id="KW-0812">Transmembrane</keyword>
<dbReference type="Pfam" id="PF20414">
    <property type="entry name" value="DUF6698"/>
    <property type="match status" value="1"/>
</dbReference>
<dbReference type="InterPro" id="IPR046521">
    <property type="entry name" value="DUF6698"/>
</dbReference>
<evidence type="ECO:0000313" key="3">
    <source>
        <dbReference type="Proteomes" id="UP001148786"/>
    </source>
</evidence>
<organism evidence="2 3">
    <name type="scientific">Agrocybe chaxingu</name>
    <dbReference type="NCBI Taxonomy" id="84603"/>
    <lineage>
        <taxon>Eukaryota</taxon>
        <taxon>Fungi</taxon>
        <taxon>Dikarya</taxon>
        <taxon>Basidiomycota</taxon>
        <taxon>Agaricomycotina</taxon>
        <taxon>Agaricomycetes</taxon>
        <taxon>Agaricomycetidae</taxon>
        <taxon>Agaricales</taxon>
        <taxon>Agaricineae</taxon>
        <taxon>Strophariaceae</taxon>
        <taxon>Agrocybe</taxon>
    </lineage>
</organism>
<dbReference type="Proteomes" id="UP001148786">
    <property type="component" value="Unassembled WGS sequence"/>
</dbReference>
<evidence type="ECO:0000313" key="2">
    <source>
        <dbReference type="EMBL" id="KAJ3498435.1"/>
    </source>
</evidence>
<dbReference type="AlphaFoldDB" id="A0A9W8JP96"/>
<comment type="caution">
    <text evidence="2">The sequence shown here is derived from an EMBL/GenBank/DDBJ whole genome shotgun (WGS) entry which is preliminary data.</text>
</comment>
<dbReference type="EMBL" id="JANKHO010001797">
    <property type="protein sequence ID" value="KAJ3498435.1"/>
    <property type="molecule type" value="Genomic_DNA"/>
</dbReference>
<proteinExistence type="predicted"/>
<gene>
    <name evidence="2" type="ORF">NLJ89_g10219</name>
</gene>
<sequence>MPTPSSTPPTVAPSNSASQVCRAPAQADLPIDVEEQLRWAINSELNPVETLAALRIAQTTIIQLRLEGRNKDLRIAELELAQNPARKSGDENAARTQMRHLAYTFSFLFTPFIEKADFPSSPHDRPSFAHDHPSRYDEHVSDEAGLAAELFFWYPRELWNQLCGGDLFGSLLHKDAGSFRSTMVLHLHTVCTQLFDGLVEPSYFTTKKEDADTDADATTPTDTTCPPVRQLLALDEDEARQRYPPILFKNANAEAPEGLFMNDVLILIARIVIYGPKGAFNCTASIQSNSAFAMKGKSFQPTPGMIAWCAIMARFLLSGDAEFTSLGVGSTSSFNYLEDFVDYKHMTITGSVNRKPWHRALFNTWMTRVFPTKKAAVTTTKQGHSAANTAAEKGRRWTNVEDLFGQMNLDDTFAPSENQRTAVMPTPTAADNQPRAHLALSLALALFLALALSLALIRNLAPLLTSKRARSTQLTAFRRCHHLSLRWRF</sequence>
<reference evidence="2" key="1">
    <citation type="submission" date="2022-07" db="EMBL/GenBank/DDBJ databases">
        <title>Genome Sequence of Agrocybe chaxingu.</title>
        <authorList>
            <person name="Buettner E."/>
        </authorList>
    </citation>
    <scope>NUCLEOTIDE SEQUENCE</scope>
    <source>
        <strain evidence="2">MP-N11</strain>
    </source>
</reference>
<keyword evidence="3" id="KW-1185">Reference proteome</keyword>
<evidence type="ECO:0000256" key="1">
    <source>
        <dbReference type="SAM" id="Phobius"/>
    </source>
</evidence>
<protein>
    <submittedName>
        <fullName evidence="2">Uncharacterized protein</fullName>
    </submittedName>
</protein>
<keyword evidence="1" id="KW-1133">Transmembrane helix</keyword>
<name>A0A9W8JP96_9AGAR</name>
<keyword evidence="1" id="KW-0472">Membrane</keyword>
<accession>A0A9W8JP96</accession>